<organism evidence="2 3">
    <name type="scientific">Ambispora leptoticha</name>
    <dbReference type="NCBI Taxonomy" id="144679"/>
    <lineage>
        <taxon>Eukaryota</taxon>
        <taxon>Fungi</taxon>
        <taxon>Fungi incertae sedis</taxon>
        <taxon>Mucoromycota</taxon>
        <taxon>Glomeromycotina</taxon>
        <taxon>Glomeromycetes</taxon>
        <taxon>Archaeosporales</taxon>
        <taxon>Ambisporaceae</taxon>
        <taxon>Ambispora</taxon>
    </lineage>
</organism>
<protein>
    <submittedName>
        <fullName evidence="2">9905_t:CDS:1</fullName>
    </submittedName>
</protein>
<gene>
    <name evidence="2" type="ORF">ALEPTO_LOCUS4606</name>
</gene>
<dbReference type="GO" id="GO:0007166">
    <property type="term" value="P:cell surface receptor signaling pathway"/>
    <property type="evidence" value="ECO:0007669"/>
    <property type="project" value="InterPro"/>
</dbReference>
<evidence type="ECO:0000313" key="3">
    <source>
        <dbReference type="Proteomes" id="UP000789508"/>
    </source>
</evidence>
<keyword evidence="3" id="KW-1185">Reference proteome</keyword>
<dbReference type="Gene3D" id="1.20.930.20">
    <property type="entry name" value="Adaptor protein Cbl, N-terminal domain"/>
    <property type="match status" value="1"/>
</dbReference>
<dbReference type="OrthoDB" id="2446089at2759"/>
<dbReference type="AlphaFoldDB" id="A0A9N9ACI7"/>
<evidence type="ECO:0000256" key="1">
    <source>
        <dbReference type="SAM" id="MobiDB-lite"/>
    </source>
</evidence>
<dbReference type="InterPro" id="IPR036537">
    <property type="entry name" value="Adaptor_Cbl_N_dom_sf"/>
</dbReference>
<comment type="caution">
    <text evidence="2">The sequence shown here is derived from an EMBL/GenBank/DDBJ whole genome shotgun (WGS) entry which is preliminary data.</text>
</comment>
<dbReference type="Proteomes" id="UP000789508">
    <property type="component" value="Unassembled WGS sequence"/>
</dbReference>
<proteinExistence type="predicted"/>
<name>A0A9N9ACI7_9GLOM</name>
<dbReference type="EMBL" id="CAJVPS010001090">
    <property type="protein sequence ID" value="CAG8523851.1"/>
    <property type="molecule type" value="Genomic_DNA"/>
</dbReference>
<evidence type="ECO:0000313" key="2">
    <source>
        <dbReference type="EMBL" id="CAG8523851.1"/>
    </source>
</evidence>
<reference evidence="2" key="1">
    <citation type="submission" date="2021-06" db="EMBL/GenBank/DDBJ databases">
        <authorList>
            <person name="Kallberg Y."/>
            <person name="Tangrot J."/>
            <person name="Rosling A."/>
        </authorList>
    </citation>
    <scope>NUCLEOTIDE SEQUENCE</scope>
    <source>
        <strain evidence="2">FL130A</strain>
    </source>
</reference>
<sequence>MNTCSNGLPTDDIKNTCTRDNPIEGHEPFKRIDFTIFLPLLKDIQKYADKVEECYAHAEHNRRVCGVLLKRVNIAAFEVKTLGQLKNDYSWFFENNNNYSIFQRFVKVVERIQNFIIDISQLQGVSKYFNKHRSPDFSMNKKFYNLIGEFEKSTEALTHASKGCLYFGRPKADQNKEDKEAITEDTKDMEEVI</sequence>
<feature type="region of interest" description="Disordered" evidence="1">
    <location>
        <begin position="173"/>
        <end position="193"/>
    </location>
</feature>
<accession>A0A9N9ACI7</accession>